<evidence type="ECO:0000313" key="4">
    <source>
        <dbReference type="Proteomes" id="UP001152320"/>
    </source>
</evidence>
<feature type="compositionally biased region" description="Basic and acidic residues" evidence="1">
    <location>
        <begin position="385"/>
        <end position="401"/>
    </location>
</feature>
<feature type="region of interest" description="Disordered" evidence="1">
    <location>
        <begin position="385"/>
        <end position="413"/>
    </location>
</feature>
<organism evidence="3 4">
    <name type="scientific">Holothuria leucospilota</name>
    <name type="common">Black long sea cucumber</name>
    <name type="synonym">Mertensiothuria leucospilota</name>
    <dbReference type="NCBI Taxonomy" id="206669"/>
    <lineage>
        <taxon>Eukaryota</taxon>
        <taxon>Metazoa</taxon>
        <taxon>Echinodermata</taxon>
        <taxon>Eleutherozoa</taxon>
        <taxon>Echinozoa</taxon>
        <taxon>Holothuroidea</taxon>
        <taxon>Aspidochirotacea</taxon>
        <taxon>Aspidochirotida</taxon>
        <taxon>Holothuriidae</taxon>
        <taxon>Holothuria</taxon>
    </lineage>
</organism>
<dbReference type="OrthoDB" id="10034127at2759"/>
<keyword evidence="4" id="KW-1185">Reference proteome</keyword>
<evidence type="ECO:0000313" key="3">
    <source>
        <dbReference type="EMBL" id="KAJ8043543.1"/>
    </source>
</evidence>
<sequence length="413" mass="46702">MTLWADKTKHVTGSKTIVDSLCYETIDRNRYYLSRIIDVIKFLAVNELPFRGDKEEVGTLNSGMFLKLVEYSFGMDKKFKEISDTLPQNAKYTSPSFQNEMISILASQVHENIVQKIKSTDTGLFTIKCDETRDKCGTELLTVVIRFVNSQCIPEEKLLGMFELTKFDAAFITQQILGAFKDLDLSYLLAQAYDGASVMSGKIGGVQVKMCEAIGRDIPYVHCFNHQLHLVVVHVCEKVAAIQEFFDTSKLLYNFVSKSKVASTYKESGATAMARLMDQRWIGHYKTTKSILDNYDNIVSVLTEFSNGSDAELSVTAIGLLAKIQKERFYFCAQVMISFLGLLKPADKMLQSKSTSLVTGYQLVTTTISELRKLRTEDKFEEIMSKVHEKKSEPRSSKASKENPISFRQFCDN</sequence>
<reference evidence="3" key="1">
    <citation type="submission" date="2021-10" db="EMBL/GenBank/DDBJ databases">
        <title>Tropical sea cucumber genome reveals ecological adaptation and Cuvierian tubules defense mechanism.</title>
        <authorList>
            <person name="Chen T."/>
        </authorList>
    </citation>
    <scope>NUCLEOTIDE SEQUENCE</scope>
    <source>
        <strain evidence="3">Nanhai2018</strain>
        <tissue evidence="3">Muscle</tissue>
    </source>
</reference>
<name>A0A9Q1HFX5_HOLLE</name>
<gene>
    <name evidence="3" type="ORF">HOLleu_10668</name>
</gene>
<feature type="domain" description="DUF4371" evidence="2">
    <location>
        <begin position="29"/>
        <end position="204"/>
    </location>
</feature>
<dbReference type="AlphaFoldDB" id="A0A9Q1HFX5"/>
<comment type="caution">
    <text evidence="3">The sequence shown here is derived from an EMBL/GenBank/DDBJ whole genome shotgun (WGS) entry which is preliminary data.</text>
</comment>
<protein>
    <submittedName>
        <fullName evidence="3">Zinc finger MYM-type protein 1</fullName>
    </submittedName>
</protein>
<accession>A0A9Q1HFX5</accession>
<dbReference type="PANTHER" id="PTHR45749:SF37">
    <property type="entry name" value="OS05G0311600 PROTEIN"/>
    <property type="match status" value="1"/>
</dbReference>
<dbReference type="PANTHER" id="PTHR45749">
    <property type="match status" value="1"/>
</dbReference>
<dbReference type="Pfam" id="PF14291">
    <property type="entry name" value="DUF4371"/>
    <property type="match status" value="1"/>
</dbReference>
<proteinExistence type="predicted"/>
<dbReference type="InterPro" id="IPR012337">
    <property type="entry name" value="RNaseH-like_sf"/>
</dbReference>
<dbReference type="Proteomes" id="UP001152320">
    <property type="component" value="Chromosome 4"/>
</dbReference>
<evidence type="ECO:0000256" key="1">
    <source>
        <dbReference type="SAM" id="MobiDB-lite"/>
    </source>
</evidence>
<evidence type="ECO:0000259" key="2">
    <source>
        <dbReference type="Pfam" id="PF14291"/>
    </source>
</evidence>
<dbReference type="InterPro" id="IPR025398">
    <property type="entry name" value="DUF4371"/>
</dbReference>
<dbReference type="SUPFAM" id="SSF53098">
    <property type="entry name" value="Ribonuclease H-like"/>
    <property type="match status" value="1"/>
</dbReference>
<dbReference type="EMBL" id="JAIZAY010000004">
    <property type="protein sequence ID" value="KAJ8043543.1"/>
    <property type="molecule type" value="Genomic_DNA"/>
</dbReference>